<dbReference type="RefSeq" id="XP_012649169.1">
    <property type="nucleotide sequence ID" value="XM_012793715.1"/>
</dbReference>
<reference evidence="1 2" key="3">
    <citation type="journal article" date="2016" name="Sci. Rep.">
        <title>Genome-wide diversity and gene expression profiling of Babesia microti isolates identify polymorphic genes that mediate host-pathogen interactions.</title>
        <authorList>
            <person name="Silva J.C."/>
            <person name="Cornillot E."/>
            <person name="McCracken C."/>
            <person name="Usmani-Brown S."/>
            <person name="Dwivedi A."/>
            <person name="Ifeonu O.O."/>
            <person name="Crabtree J."/>
            <person name="Gotia H.T."/>
            <person name="Virji A.Z."/>
            <person name="Reynes C."/>
            <person name="Colinge J."/>
            <person name="Kumar V."/>
            <person name="Lawres L."/>
            <person name="Pazzi J.E."/>
            <person name="Pablo J.V."/>
            <person name="Hung C."/>
            <person name="Brancato J."/>
            <person name="Kumari P."/>
            <person name="Orvis J."/>
            <person name="Tretina K."/>
            <person name="Chibucos M."/>
            <person name="Ott S."/>
            <person name="Sadzewicz L."/>
            <person name="Sengamalay N."/>
            <person name="Shetty A.C."/>
            <person name="Su Q."/>
            <person name="Tallon L."/>
            <person name="Fraser C.M."/>
            <person name="Frutos R."/>
            <person name="Molina D.M."/>
            <person name="Krause P.J."/>
            <person name="Ben Mamoun C."/>
        </authorList>
    </citation>
    <scope>NUCLEOTIDE SEQUENCE [LARGE SCALE GENOMIC DNA]</scope>
    <source>
        <strain evidence="1 2">RI</strain>
    </source>
</reference>
<organism evidence="1 2">
    <name type="scientific">Babesia microti (strain RI)</name>
    <dbReference type="NCBI Taxonomy" id="1133968"/>
    <lineage>
        <taxon>Eukaryota</taxon>
        <taxon>Sar</taxon>
        <taxon>Alveolata</taxon>
        <taxon>Apicomplexa</taxon>
        <taxon>Aconoidasida</taxon>
        <taxon>Piroplasmida</taxon>
        <taxon>Babesiidae</taxon>
        <taxon>Babesia</taxon>
    </lineage>
</organism>
<proteinExistence type="predicted"/>
<evidence type="ECO:0000313" key="2">
    <source>
        <dbReference type="Proteomes" id="UP000002899"/>
    </source>
</evidence>
<accession>A0A0K3AR88</accession>
<gene>
    <name evidence="1" type="ORF">BMR1_03g02790</name>
</gene>
<keyword evidence="2" id="KW-1185">Reference proteome</keyword>
<dbReference type="KEGG" id="bmic:BMR1_03g02790"/>
<dbReference type="AlphaFoldDB" id="A0A0K3AR88"/>
<dbReference type="EMBL" id="LN871598">
    <property type="protein sequence ID" value="CTQ41158.1"/>
    <property type="molecule type" value="Genomic_DNA"/>
</dbReference>
<dbReference type="VEuPathDB" id="PiroplasmaDB:BMR1_03g02790"/>
<evidence type="ECO:0000313" key="1">
    <source>
        <dbReference type="EMBL" id="CTQ41158.1"/>
    </source>
</evidence>
<dbReference type="Proteomes" id="UP000002899">
    <property type="component" value="Chromosome III"/>
</dbReference>
<dbReference type="GeneID" id="24425200"/>
<reference evidence="1 2" key="1">
    <citation type="journal article" date="2012" name="Nucleic Acids Res.">
        <title>Sequencing of the smallest Apicomplexan genome from the human pathogen Babesia microti.</title>
        <authorList>
            <person name="Cornillot E."/>
            <person name="Hadj-Kaddour K."/>
            <person name="Dassouli A."/>
            <person name="Noel B."/>
            <person name="Ranwez V."/>
            <person name="Vacherie B."/>
            <person name="Augagneur Y."/>
            <person name="Bres V."/>
            <person name="Duclos A."/>
            <person name="Randazzo S."/>
            <person name="Carcy B."/>
            <person name="Debierre-Grockiego F."/>
            <person name="Delbecq S."/>
            <person name="Moubri-Menage K."/>
            <person name="Shams-Eldin H."/>
            <person name="Usmani-Brown S."/>
            <person name="Bringaud F."/>
            <person name="Wincker P."/>
            <person name="Vivares C.P."/>
            <person name="Schwarz R.T."/>
            <person name="Schetters T.P."/>
            <person name="Krause P.J."/>
            <person name="Gorenflot A."/>
            <person name="Berry V."/>
            <person name="Barbe V."/>
            <person name="Ben Mamoun C."/>
        </authorList>
    </citation>
    <scope>NUCLEOTIDE SEQUENCE [LARGE SCALE GENOMIC DNA]</scope>
    <source>
        <strain evidence="1 2">RI</strain>
    </source>
</reference>
<name>A0A0K3AR88_BABMR</name>
<protein>
    <submittedName>
        <fullName evidence="1">Uncharacterized protein</fullName>
    </submittedName>
</protein>
<reference evidence="1 2" key="2">
    <citation type="journal article" date="2013" name="PLoS ONE">
        <title>Whole genome mapping and re-organization of the nuclear and mitochondrial genomes of Babesia microti isolates.</title>
        <authorList>
            <person name="Cornillot E."/>
            <person name="Dassouli A."/>
            <person name="Garg A."/>
            <person name="Pachikara N."/>
            <person name="Randazzo S."/>
            <person name="Depoix D."/>
            <person name="Carcy B."/>
            <person name="Delbecq S."/>
            <person name="Frutos R."/>
            <person name="Silva J.C."/>
            <person name="Sutton R."/>
            <person name="Krause P.J."/>
            <person name="Mamoun C.B."/>
        </authorList>
    </citation>
    <scope>NUCLEOTIDE SEQUENCE [LARGE SCALE GENOMIC DNA]</scope>
    <source>
        <strain evidence="1 2">RI</strain>
    </source>
</reference>
<sequence length="502" mass="58166">MRFSPFQKLLVHKDTILGCLIGGGFIYYTNYTIEKRLGIQADLIKPLTSESIRPYEENEILENRLAQSDYVDQYKFVKEPSFKKKVPKQPLYEKETSDEVVNEMWQDTSELTFLDTLETGDLAFIRYNTHNLSLFKMMQLKFIRFITGRCYDDISIIYRKASTNRDMSDVLFILSPCINMSEWAMQVKSHSELKIDESVRDVNESKNETNAHYMSRIASHPGFLKSELKSILKIDTECKGWSSYFHIPKFTRLKKQPGLYSFEYLHLLVYQDPELVTIRRIVCDKNDRLRIENALKNTIKTNKHVRSLWSDVCNCLFRKPLNGFYTRHYIESLKEKIEILHGNRIIDNSKHVFIEKLLKTLKISEANSIIDSLIDLERASDKCHSLSFNHYKIIALFENQRNMTHAETINHCDSTLAVKVFSDAGIMCSGVKFTQEDLMDFVPLNSSATVPSQYMDGSINNPLAAVVPRLSASFDLHDGYMQHARRVAQTYTPLHSIIKVPS</sequence>